<dbReference type="Proteomes" id="UP000050509">
    <property type="component" value="Unassembled WGS sequence"/>
</dbReference>
<name>A0A0N8PSK9_9CHLR</name>
<evidence type="ECO:0000313" key="3">
    <source>
        <dbReference type="EMBL" id="KPV53013.1"/>
    </source>
</evidence>
<dbReference type="CDD" id="cd03801">
    <property type="entry name" value="GT4_PimA-like"/>
    <property type="match status" value="1"/>
</dbReference>
<dbReference type="AlphaFoldDB" id="A0A0N8PSK9"/>
<dbReference type="PANTHER" id="PTHR45947:SF3">
    <property type="entry name" value="SULFOQUINOVOSYL TRANSFERASE SQD2"/>
    <property type="match status" value="1"/>
</dbReference>
<dbReference type="GO" id="GO:0016758">
    <property type="term" value="F:hexosyltransferase activity"/>
    <property type="evidence" value="ECO:0007669"/>
    <property type="project" value="TreeGrafter"/>
</dbReference>
<gene>
    <name evidence="3" type="ORF">SE17_12095</name>
</gene>
<keyword evidence="4" id="KW-1185">Reference proteome</keyword>
<dbReference type="SUPFAM" id="SSF53756">
    <property type="entry name" value="UDP-Glycosyltransferase/glycogen phosphorylase"/>
    <property type="match status" value="1"/>
</dbReference>
<protein>
    <recommendedName>
        <fullName evidence="5">Glycosyl transferase family 1</fullName>
    </recommendedName>
</protein>
<accession>A0A0N8PSK9</accession>
<evidence type="ECO:0000259" key="2">
    <source>
        <dbReference type="Pfam" id="PF13439"/>
    </source>
</evidence>
<reference evidence="3 4" key="1">
    <citation type="submission" date="2015-09" db="EMBL/GenBank/DDBJ databases">
        <title>Draft genome sequence of Kouleothrix aurantiaca JCM 19913.</title>
        <authorList>
            <person name="Hemp J."/>
        </authorList>
    </citation>
    <scope>NUCLEOTIDE SEQUENCE [LARGE SCALE GENOMIC DNA]</scope>
    <source>
        <strain evidence="3 4">COM-B</strain>
    </source>
</reference>
<dbReference type="EMBL" id="LJCR01000365">
    <property type="protein sequence ID" value="KPV53013.1"/>
    <property type="molecule type" value="Genomic_DNA"/>
</dbReference>
<dbReference type="Gene3D" id="3.40.50.2000">
    <property type="entry name" value="Glycogen Phosphorylase B"/>
    <property type="match status" value="2"/>
</dbReference>
<dbReference type="InterPro" id="IPR028098">
    <property type="entry name" value="Glyco_trans_4-like_N"/>
</dbReference>
<sequence>MRIAHVTATFPPYRGGTGNVCFHNARELAARGHEVHVFTAAGPNAPARELLAGVQVHRLRPIVRVGNAPVLPGLLAALRGFDVVHLHYPFFGGELSALAARLRSTPLFITYHQDVLLHGAMGVAERVLRHTIGRMALRSADRVFFTSRDYGQASYVQPLLRGRDGHIGEVPNGVDVEAFTPGAPTAALQHAIGPQQGDKVALLVAGLDRAHYFKGVPVFLEALAGLPPNMKGVIVGDGDLRAEYERMAAGLCLDARVTFAGRVADADLPDYYRLADVTVLPSTTMGEAFGLVLVESMACGTPVIASSLPGVRTVVQHGRNGLLVPPGDAAALSRAIARICADMRAHDAMGIAGRAAAVARYSWVTLAALLEQEYNGVLARRGRLARHTLRGER</sequence>
<feature type="domain" description="Glycosyl transferase family 1" evidence="1">
    <location>
        <begin position="197"/>
        <end position="354"/>
    </location>
</feature>
<evidence type="ECO:0000313" key="4">
    <source>
        <dbReference type="Proteomes" id="UP000050509"/>
    </source>
</evidence>
<comment type="caution">
    <text evidence="3">The sequence shown here is derived from an EMBL/GenBank/DDBJ whole genome shotgun (WGS) entry which is preliminary data.</text>
</comment>
<proteinExistence type="predicted"/>
<evidence type="ECO:0008006" key="5">
    <source>
        <dbReference type="Google" id="ProtNLM"/>
    </source>
</evidence>
<dbReference type="InterPro" id="IPR001296">
    <property type="entry name" value="Glyco_trans_1"/>
</dbReference>
<dbReference type="InterPro" id="IPR050194">
    <property type="entry name" value="Glycosyltransferase_grp1"/>
</dbReference>
<feature type="domain" description="Glycosyltransferase subfamily 4-like N-terminal" evidence="2">
    <location>
        <begin position="15"/>
        <end position="177"/>
    </location>
</feature>
<dbReference type="PANTHER" id="PTHR45947">
    <property type="entry name" value="SULFOQUINOVOSYL TRANSFERASE SQD2"/>
    <property type="match status" value="1"/>
</dbReference>
<organism evidence="3 4">
    <name type="scientific">Kouleothrix aurantiaca</name>
    <dbReference type="NCBI Taxonomy" id="186479"/>
    <lineage>
        <taxon>Bacteria</taxon>
        <taxon>Bacillati</taxon>
        <taxon>Chloroflexota</taxon>
        <taxon>Chloroflexia</taxon>
        <taxon>Chloroflexales</taxon>
        <taxon>Roseiflexineae</taxon>
        <taxon>Roseiflexaceae</taxon>
        <taxon>Kouleothrix</taxon>
    </lineage>
</organism>
<dbReference type="Pfam" id="PF13439">
    <property type="entry name" value="Glyco_transf_4"/>
    <property type="match status" value="1"/>
</dbReference>
<evidence type="ECO:0000259" key="1">
    <source>
        <dbReference type="Pfam" id="PF00534"/>
    </source>
</evidence>
<dbReference type="Pfam" id="PF00534">
    <property type="entry name" value="Glycos_transf_1"/>
    <property type="match status" value="1"/>
</dbReference>